<evidence type="ECO:0000256" key="1">
    <source>
        <dbReference type="SAM" id="MobiDB-lite"/>
    </source>
</evidence>
<keyword evidence="5" id="KW-1185">Reference proteome</keyword>
<evidence type="ECO:0000313" key="4">
    <source>
        <dbReference type="EMBL" id="GIF18985.1"/>
    </source>
</evidence>
<accession>A0A919NHY2</accession>
<evidence type="ECO:0000313" key="5">
    <source>
        <dbReference type="Proteomes" id="UP000623608"/>
    </source>
</evidence>
<feature type="compositionally biased region" description="Gly residues" evidence="1">
    <location>
        <begin position="89"/>
        <end position="99"/>
    </location>
</feature>
<dbReference type="RefSeq" id="WP_203801836.1">
    <property type="nucleotide sequence ID" value="NZ_BOMY01000012.1"/>
</dbReference>
<sequence length="452" mass="47170">MRSLVRATAVVTTLILGVGGLAAPATAAPNAGGKLSPELQRLLDQVGRQVPLRTLAADGTLAGLERATPPAEPAPFDITAEDNPPPTGGPGGGPGGLGTSGKTFDMNLFERNLRATLDGKTAGYAYAIGKSGKLDRQAGVGFARVAPDNPVTPQSATKVMTVASISKPVTAAATLRLLEQKNISVDSPIGPWLPEAWKRGTGVDSITFRDLMTHRSGLLQNYQTATGTTAGTSTGSWDNIRIAVGQNLGSKSYKYANMNFSIFRIMVPKIAYGIDLSKLYDAPPANVTPAQIDYLTGIAFLGYLKPVLALSNTPVSCSNADPNPTKLYAYPTNGQAGWGPADYVGSCGGYGYNLSASGIASFISHVRYTTTLVSASARSLMVDGQLGLKAYNGKYGTYHGHGAVWAQSGGRGMRGCVMSFSIEVDVALLVNSRGDYPSGCAVVVNAFDNAWH</sequence>
<dbReference type="PANTHER" id="PTHR46825">
    <property type="entry name" value="D-ALANYL-D-ALANINE-CARBOXYPEPTIDASE/ENDOPEPTIDASE AMPH"/>
    <property type="match status" value="1"/>
</dbReference>
<comment type="caution">
    <text evidence="4">The sequence shown here is derived from an EMBL/GenBank/DDBJ whole genome shotgun (WGS) entry which is preliminary data.</text>
</comment>
<feature type="chain" id="PRO_5037802221" description="Beta-lactamase-related domain-containing protein" evidence="2">
    <location>
        <begin position="28"/>
        <end position="452"/>
    </location>
</feature>
<dbReference type="EMBL" id="BOMY01000012">
    <property type="protein sequence ID" value="GIF18985.1"/>
    <property type="molecule type" value="Genomic_DNA"/>
</dbReference>
<dbReference type="InterPro" id="IPR050491">
    <property type="entry name" value="AmpC-like"/>
</dbReference>
<reference evidence="4" key="1">
    <citation type="submission" date="2021-01" db="EMBL/GenBank/DDBJ databases">
        <title>Whole genome shotgun sequence of Actinoplanes tereljensis NBRC 105297.</title>
        <authorList>
            <person name="Komaki H."/>
            <person name="Tamura T."/>
        </authorList>
    </citation>
    <scope>NUCLEOTIDE SEQUENCE</scope>
    <source>
        <strain evidence="4">NBRC 105297</strain>
    </source>
</reference>
<evidence type="ECO:0000259" key="3">
    <source>
        <dbReference type="Pfam" id="PF00144"/>
    </source>
</evidence>
<protein>
    <recommendedName>
        <fullName evidence="3">Beta-lactamase-related domain-containing protein</fullName>
    </recommendedName>
</protein>
<evidence type="ECO:0000256" key="2">
    <source>
        <dbReference type="SAM" id="SignalP"/>
    </source>
</evidence>
<gene>
    <name evidence="4" type="ORF">Ate02nite_17150</name>
</gene>
<dbReference type="InterPro" id="IPR012338">
    <property type="entry name" value="Beta-lactam/transpept-like"/>
</dbReference>
<dbReference type="SUPFAM" id="SSF56601">
    <property type="entry name" value="beta-lactamase/transpeptidase-like"/>
    <property type="match status" value="1"/>
</dbReference>
<organism evidence="4 5">
    <name type="scientific">Paractinoplanes tereljensis</name>
    <dbReference type="NCBI Taxonomy" id="571912"/>
    <lineage>
        <taxon>Bacteria</taxon>
        <taxon>Bacillati</taxon>
        <taxon>Actinomycetota</taxon>
        <taxon>Actinomycetes</taxon>
        <taxon>Micromonosporales</taxon>
        <taxon>Micromonosporaceae</taxon>
        <taxon>Paractinoplanes</taxon>
    </lineage>
</organism>
<dbReference type="Pfam" id="PF00144">
    <property type="entry name" value="Beta-lactamase"/>
    <property type="match status" value="1"/>
</dbReference>
<dbReference type="Gene3D" id="3.40.710.10">
    <property type="entry name" value="DD-peptidase/beta-lactamase superfamily"/>
    <property type="match status" value="1"/>
</dbReference>
<name>A0A919NHY2_9ACTN</name>
<dbReference type="AlphaFoldDB" id="A0A919NHY2"/>
<feature type="region of interest" description="Disordered" evidence="1">
    <location>
        <begin position="61"/>
        <end position="100"/>
    </location>
</feature>
<dbReference type="Proteomes" id="UP000623608">
    <property type="component" value="Unassembled WGS sequence"/>
</dbReference>
<keyword evidence="2" id="KW-0732">Signal</keyword>
<dbReference type="InterPro" id="IPR001466">
    <property type="entry name" value="Beta-lactam-related"/>
</dbReference>
<feature type="signal peptide" evidence="2">
    <location>
        <begin position="1"/>
        <end position="27"/>
    </location>
</feature>
<dbReference type="PANTHER" id="PTHR46825:SF9">
    <property type="entry name" value="BETA-LACTAMASE-RELATED DOMAIN-CONTAINING PROTEIN"/>
    <property type="match status" value="1"/>
</dbReference>
<proteinExistence type="predicted"/>
<feature type="domain" description="Beta-lactamase-related" evidence="3">
    <location>
        <begin position="109"/>
        <end position="267"/>
    </location>
</feature>